<dbReference type="InterPro" id="IPR021233">
    <property type="entry name" value="DUF2783"/>
</dbReference>
<evidence type="ECO:0000313" key="2">
    <source>
        <dbReference type="Proteomes" id="UP000187012"/>
    </source>
</evidence>
<dbReference type="AlphaFoldDB" id="A0A1N7RZN2"/>
<dbReference type="RefSeq" id="WP_094779913.1">
    <property type="nucleotide sequence ID" value="NZ_CYGX02000026.1"/>
</dbReference>
<dbReference type="STRING" id="1247936.BN2475_260044"/>
<sequence length="68" mass="7549">MKPRTLNQYEIDDMYSMLTKAHEGLDSTQSNLANACALFLLAAHVEEDTLKEILQIARHTATAAATRT</sequence>
<organism evidence="1 2">
    <name type="scientific">Paraburkholderia ribeironis</name>
    <dbReference type="NCBI Taxonomy" id="1247936"/>
    <lineage>
        <taxon>Bacteria</taxon>
        <taxon>Pseudomonadati</taxon>
        <taxon>Pseudomonadota</taxon>
        <taxon>Betaproteobacteria</taxon>
        <taxon>Burkholderiales</taxon>
        <taxon>Burkholderiaceae</taxon>
        <taxon>Paraburkholderia</taxon>
    </lineage>
</organism>
<dbReference type="Proteomes" id="UP000187012">
    <property type="component" value="Unassembled WGS sequence"/>
</dbReference>
<keyword evidence="2" id="KW-1185">Reference proteome</keyword>
<reference evidence="1 2" key="1">
    <citation type="submission" date="2016-12" db="EMBL/GenBank/DDBJ databases">
        <authorList>
            <person name="Song W.-J."/>
            <person name="Kurnit D.M."/>
        </authorList>
    </citation>
    <scope>NUCLEOTIDE SEQUENCE [LARGE SCALE GENOMIC DNA]</scope>
    <source>
        <strain evidence="1 2">STM7296</strain>
    </source>
</reference>
<dbReference type="EMBL" id="CYGX02000026">
    <property type="protein sequence ID" value="SIT40588.1"/>
    <property type="molecule type" value="Genomic_DNA"/>
</dbReference>
<protein>
    <submittedName>
        <fullName evidence="1">Uncharacterized protein</fullName>
    </submittedName>
</protein>
<gene>
    <name evidence="1" type="ORF">BN2475_260044</name>
</gene>
<accession>A0A1N7RZN2</accession>
<evidence type="ECO:0000313" key="1">
    <source>
        <dbReference type="EMBL" id="SIT40588.1"/>
    </source>
</evidence>
<name>A0A1N7RZN2_9BURK</name>
<proteinExistence type="predicted"/>
<dbReference type="Pfam" id="PF10932">
    <property type="entry name" value="DUF2783"/>
    <property type="match status" value="1"/>
</dbReference>